<dbReference type="AlphaFoldDB" id="A0A5M6IWI9"/>
<keyword evidence="2" id="KW-1185">Reference proteome</keyword>
<accession>A0A5M6IWI9</accession>
<sequence length="127" mass="13605">MPDDSLPRGSAIARRRADVLRMTEEGMAPADIATTLGIRYEAVIRDRATLGLRASKAAAPVTPATKIEATPATAWDFVHWRGLSIQAAARRMGVSLPEVFELLAAYRPVAEAHRRAAARAIAKASAT</sequence>
<proteinExistence type="predicted"/>
<organism evidence="1 2">
    <name type="scientific">Rhodovastum atsumiense</name>
    <dbReference type="NCBI Taxonomy" id="504468"/>
    <lineage>
        <taxon>Bacteria</taxon>
        <taxon>Pseudomonadati</taxon>
        <taxon>Pseudomonadota</taxon>
        <taxon>Alphaproteobacteria</taxon>
        <taxon>Acetobacterales</taxon>
        <taxon>Acetobacteraceae</taxon>
        <taxon>Rhodovastum</taxon>
    </lineage>
</organism>
<dbReference type="RefSeq" id="WP_150041062.1">
    <property type="nucleotide sequence ID" value="NZ_OW485605.1"/>
</dbReference>
<gene>
    <name evidence="1" type="ORF">F1189_12380</name>
</gene>
<protein>
    <recommendedName>
        <fullName evidence="3">Helix-turn-helix domain-containing protein</fullName>
    </recommendedName>
</protein>
<evidence type="ECO:0008006" key="3">
    <source>
        <dbReference type="Google" id="ProtNLM"/>
    </source>
</evidence>
<dbReference type="EMBL" id="VWPK01000017">
    <property type="protein sequence ID" value="KAA5611828.1"/>
    <property type="molecule type" value="Genomic_DNA"/>
</dbReference>
<evidence type="ECO:0000313" key="1">
    <source>
        <dbReference type="EMBL" id="KAA5611828.1"/>
    </source>
</evidence>
<name>A0A5M6IWI9_9PROT</name>
<comment type="caution">
    <text evidence="1">The sequence shown here is derived from an EMBL/GenBank/DDBJ whole genome shotgun (WGS) entry which is preliminary data.</text>
</comment>
<reference evidence="1 2" key="1">
    <citation type="submission" date="2019-09" db="EMBL/GenBank/DDBJ databases">
        <title>Genome sequence of Rhodovastum atsumiense, a diverse member of the Acetobacteraceae family of non-sulfur purple photosynthetic bacteria.</title>
        <authorList>
            <person name="Meyer T."/>
            <person name="Kyndt J."/>
        </authorList>
    </citation>
    <scope>NUCLEOTIDE SEQUENCE [LARGE SCALE GENOMIC DNA]</scope>
    <source>
        <strain evidence="1 2">DSM 21279</strain>
    </source>
</reference>
<evidence type="ECO:0000313" key="2">
    <source>
        <dbReference type="Proteomes" id="UP000325255"/>
    </source>
</evidence>
<dbReference type="Proteomes" id="UP000325255">
    <property type="component" value="Unassembled WGS sequence"/>
</dbReference>